<feature type="transmembrane region" description="Helical" evidence="1">
    <location>
        <begin position="56"/>
        <end position="75"/>
    </location>
</feature>
<feature type="transmembrane region" description="Helical" evidence="1">
    <location>
        <begin position="128"/>
        <end position="149"/>
    </location>
</feature>
<sequence length="222" mass="24717">MSFGQFIALASFVLSMGTIAVTYYVGVDQGTAEFCNPFIDGCTDITHTGMKGDAGFIFRGGMIAACAFFVVWWQVMRTWLAPVSNNIALNIMQFFGVLAAVGLLAGTAVLLPEKADTNWFIHVRGANLFFQGMLLALTINFILIIRAYRRGFSVPSFRFKSVLMLILWGMFISFAGVTVGVEISNGKRIIEWWATLFIGIYLLSSYWDWRQVRLVSANANND</sequence>
<feature type="transmembrane region" description="Helical" evidence="1">
    <location>
        <begin position="7"/>
        <end position="26"/>
    </location>
</feature>
<dbReference type="EMBL" id="CZQC01000035">
    <property type="protein sequence ID" value="CUS41065.1"/>
    <property type="molecule type" value="Genomic_DNA"/>
</dbReference>
<feature type="domain" description="CWH43-like N-terminal" evidence="2">
    <location>
        <begin position="5"/>
        <end position="211"/>
    </location>
</feature>
<feature type="transmembrane region" description="Helical" evidence="1">
    <location>
        <begin position="161"/>
        <end position="183"/>
    </location>
</feature>
<evidence type="ECO:0000259" key="2">
    <source>
        <dbReference type="Pfam" id="PF10277"/>
    </source>
</evidence>
<protein>
    <recommendedName>
        <fullName evidence="2">CWH43-like N-terminal domain-containing protein</fullName>
    </recommendedName>
</protein>
<feature type="transmembrane region" description="Helical" evidence="1">
    <location>
        <begin position="189"/>
        <end position="207"/>
    </location>
</feature>
<accession>A0A160T9Z7</accession>
<dbReference type="AlphaFoldDB" id="A0A160T9Z7"/>
<dbReference type="InterPro" id="IPR019402">
    <property type="entry name" value="CWH43_N"/>
</dbReference>
<evidence type="ECO:0000256" key="1">
    <source>
        <dbReference type="SAM" id="Phobius"/>
    </source>
</evidence>
<keyword evidence="1" id="KW-0472">Membrane</keyword>
<reference evidence="3" key="1">
    <citation type="submission" date="2015-10" db="EMBL/GenBank/DDBJ databases">
        <authorList>
            <person name="Gilbert D.G."/>
        </authorList>
    </citation>
    <scope>NUCLEOTIDE SEQUENCE</scope>
</reference>
<evidence type="ECO:0000313" key="3">
    <source>
        <dbReference type="EMBL" id="CUS41065.1"/>
    </source>
</evidence>
<name>A0A160T9Z7_9ZZZZ</name>
<proteinExistence type="predicted"/>
<organism evidence="3">
    <name type="scientific">hydrothermal vent metagenome</name>
    <dbReference type="NCBI Taxonomy" id="652676"/>
    <lineage>
        <taxon>unclassified sequences</taxon>
        <taxon>metagenomes</taxon>
        <taxon>ecological metagenomes</taxon>
    </lineage>
</organism>
<keyword evidence="1" id="KW-0812">Transmembrane</keyword>
<feature type="transmembrane region" description="Helical" evidence="1">
    <location>
        <begin position="87"/>
        <end position="108"/>
    </location>
</feature>
<dbReference type="Pfam" id="PF10277">
    <property type="entry name" value="Frag1"/>
    <property type="match status" value="1"/>
</dbReference>
<keyword evidence="1" id="KW-1133">Transmembrane helix</keyword>
<gene>
    <name evidence="3" type="ORF">MGWOODY_Tha2304</name>
</gene>